<sequence length="91" mass="9711">FNLYNVSRRLELCGTSKRYTFDYAVPVPGVQAASRSRFLEALIGCTSSNASSGRNTGTWGCCTNNESATAQPNTTHYGSVLAAGSKDGHCR</sequence>
<comment type="caution">
    <text evidence="1">The sequence shown here is derived from an EMBL/GenBank/DDBJ whole genome shotgun (WGS) entry which is preliminary data.</text>
</comment>
<evidence type="ECO:0000313" key="1">
    <source>
        <dbReference type="EMBL" id="KAE8970941.1"/>
    </source>
</evidence>
<proteinExistence type="predicted"/>
<organism evidence="1 2">
    <name type="scientific">Phytophthora rubi</name>
    <dbReference type="NCBI Taxonomy" id="129364"/>
    <lineage>
        <taxon>Eukaryota</taxon>
        <taxon>Sar</taxon>
        <taxon>Stramenopiles</taxon>
        <taxon>Oomycota</taxon>
        <taxon>Peronosporomycetes</taxon>
        <taxon>Peronosporales</taxon>
        <taxon>Peronosporaceae</taxon>
        <taxon>Phytophthora</taxon>
    </lineage>
</organism>
<dbReference type="AlphaFoldDB" id="A0A6A3HMV8"/>
<feature type="non-terminal residue" evidence="1">
    <location>
        <position position="1"/>
    </location>
</feature>
<accession>A0A6A3HMV8</accession>
<reference evidence="1 2" key="1">
    <citation type="submission" date="2018-09" db="EMBL/GenBank/DDBJ databases">
        <title>Genomic investigation of the strawberry pathogen Phytophthora fragariae indicates pathogenicity is determined by transcriptional variation in three key races.</title>
        <authorList>
            <person name="Adams T.M."/>
            <person name="Armitage A.D."/>
            <person name="Sobczyk M.K."/>
            <person name="Bates H.J."/>
            <person name="Dunwell J.M."/>
            <person name="Nellist C.F."/>
            <person name="Harrison R.J."/>
        </authorList>
    </citation>
    <scope>NUCLEOTIDE SEQUENCE [LARGE SCALE GENOMIC DNA]</scope>
    <source>
        <strain evidence="1 2">SCRP324</strain>
    </source>
</reference>
<name>A0A6A3HMV8_9STRA</name>
<evidence type="ECO:0000313" key="2">
    <source>
        <dbReference type="Proteomes" id="UP000435112"/>
    </source>
</evidence>
<dbReference type="Proteomes" id="UP000435112">
    <property type="component" value="Unassembled WGS sequence"/>
</dbReference>
<dbReference type="EMBL" id="QXFU01004061">
    <property type="protein sequence ID" value="KAE8970941.1"/>
    <property type="molecule type" value="Genomic_DNA"/>
</dbReference>
<gene>
    <name evidence="1" type="ORF">PR002_g26970</name>
</gene>
<protein>
    <submittedName>
        <fullName evidence="1">Uncharacterized protein</fullName>
    </submittedName>
</protein>